<gene>
    <name evidence="1" type="ORF">CHH57_01630</name>
</gene>
<evidence type="ECO:0000313" key="2">
    <source>
        <dbReference type="Proteomes" id="UP000216961"/>
    </source>
</evidence>
<organism evidence="1 2">
    <name type="scientific">Niallia circulans</name>
    <name type="common">Bacillus circulans</name>
    <dbReference type="NCBI Taxonomy" id="1397"/>
    <lineage>
        <taxon>Bacteria</taxon>
        <taxon>Bacillati</taxon>
        <taxon>Bacillota</taxon>
        <taxon>Bacilli</taxon>
        <taxon>Bacillales</taxon>
        <taxon>Bacillaceae</taxon>
        <taxon>Niallia</taxon>
    </lineage>
</organism>
<comment type="caution">
    <text evidence="1">The sequence shown here is derived from an EMBL/GenBank/DDBJ whole genome shotgun (WGS) entry which is preliminary data.</text>
</comment>
<sequence length="307" mass="35984">MSEILKIVCSCCTKEKKVGDYYISHSPFHQGTGRLHVCKVCLLKNINDKKSLINTLRMIDKPFIDQLFLSSLEESNKTNKAVWSLYMKNVSMGQYKSFNWNDSEFEGHKKVTAQEVIDNENILSEIEEEIVTLDKDELRFLVNFWGKGFEVESYIWLQQEYEDFLNRYECDSKGMELLIKEICLQQLDIKNRRANGEKVDQQLKTLQDLLGSSNLKPVQETGANAVEQETFGTLIKKYENEKPIPEPDEKWKDVDKVSKYIRVFFLGHLTRMLGLKNEYEEEYWEEIDKLTVEEPVMDDEELDNGEL</sequence>
<protein>
    <submittedName>
        <fullName evidence="1">Uncharacterized protein</fullName>
    </submittedName>
</protein>
<proteinExistence type="predicted"/>
<evidence type="ECO:0000313" key="1">
    <source>
        <dbReference type="EMBL" id="PAD85038.1"/>
    </source>
</evidence>
<dbReference type="AlphaFoldDB" id="A0AA91TW66"/>
<dbReference type="EMBL" id="NPBQ01000013">
    <property type="protein sequence ID" value="PAD85038.1"/>
    <property type="molecule type" value="Genomic_DNA"/>
</dbReference>
<reference evidence="1 2" key="1">
    <citation type="submission" date="2017-07" db="EMBL/GenBank/DDBJ databases">
        <title>Isolation and whole genome analysis of endospore-forming bacteria from heroin.</title>
        <authorList>
            <person name="Kalinowski J."/>
            <person name="Ahrens B."/>
            <person name="Al-Dilaimi A."/>
            <person name="Winkler A."/>
            <person name="Wibberg D."/>
            <person name="Schleenbecker U."/>
            <person name="Ruckert C."/>
            <person name="Wolfel R."/>
            <person name="Grass G."/>
        </authorList>
    </citation>
    <scope>NUCLEOTIDE SEQUENCE [LARGE SCALE GENOMIC DNA]</scope>
    <source>
        <strain evidence="1 2">7521-2</strain>
    </source>
</reference>
<accession>A0AA91TW66</accession>
<dbReference type="Proteomes" id="UP000216961">
    <property type="component" value="Unassembled WGS sequence"/>
</dbReference>
<name>A0AA91TW66_NIACI</name>
<dbReference type="RefSeq" id="WP_095328580.1">
    <property type="nucleotide sequence ID" value="NZ_NPBQ01000013.1"/>
</dbReference>